<feature type="domain" description="Cadherin" evidence="15">
    <location>
        <begin position="376"/>
        <end position="482"/>
    </location>
</feature>
<dbReference type="PANTHER" id="PTHR24025:SF28">
    <property type="entry name" value="PUTATIVE-RELATED"/>
    <property type="match status" value="1"/>
</dbReference>
<dbReference type="GO" id="GO:0048731">
    <property type="term" value="P:system development"/>
    <property type="evidence" value="ECO:0007669"/>
    <property type="project" value="UniProtKB-ARBA"/>
</dbReference>
<keyword evidence="4" id="KW-0812">Transmembrane</keyword>
<dbReference type="GO" id="GO:0007163">
    <property type="term" value="P:establishment or maintenance of cell polarity"/>
    <property type="evidence" value="ECO:0007669"/>
    <property type="project" value="UniProtKB-ARBA"/>
</dbReference>
<gene>
    <name evidence="16" type="ORF">PSYICH_LOCUS1685</name>
</gene>
<dbReference type="GO" id="GO:0008104">
    <property type="term" value="P:intracellular protein localization"/>
    <property type="evidence" value="ECO:0007669"/>
    <property type="project" value="UniProtKB-ARBA"/>
</dbReference>
<dbReference type="SUPFAM" id="SSF49313">
    <property type="entry name" value="Cadherin-like"/>
    <property type="match status" value="14"/>
</dbReference>
<dbReference type="PANTHER" id="PTHR24025">
    <property type="entry name" value="DESMOGLEIN FAMILY MEMBER"/>
    <property type="match status" value="1"/>
</dbReference>
<feature type="domain" description="Cadherin" evidence="15">
    <location>
        <begin position="159"/>
        <end position="266"/>
    </location>
</feature>
<organism evidence="16 17">
    <name type="scientific">Psylliodes chrysocephalus</name>
    <dbReference type="NCBI Taxonomy" id="3402493"/>
    <lineage>
        <taxon>Eukaryota</taxon>
        <taxon>Metazoa</taxon>
        <taxon>Ecdysozoa</taxon>
        <taxon>Arthropoda</taxon>
        <taxon>Hexapoda</taxon>
        <taxon>Insecta</taxon>
        <taxon>Pterygota</taxon>
        <taxon>Neoptera</taxon>
        <taxon>Endopterygota</taxon>
        <taxon>Coleoptera</taxon>
        <taxon>Polyphaga</taxon>
        <taxon>Cucujiformia</taxon>
        <taxon>Chrysomeloidea</taxon>
        <taxon>Chrysomelidae</taxon>
        <taxon>Galerucinae</taxon>
        <taxon>Alticini</taxon>
        <taxon>Psylliodes</taxon>
    </lineage>
</organism>
<feature type="domain" description="Cadherin" evidence="15">
    <location>
        <begin position="597"/>
        <end position="700"/>
    </location>
</feature>
<evidence type="ECO:0000256" key="8">
    <source>
        <dbReference type="ARBA" id="ARBA00022889"/>
    </source>
</evidence>
<evidence type="ECO:0000259" key="15">
    <source>
        <dbReference type="PROSITE" id="PS50268"/>
    </source>
</evidence>
<dbReference type="SMART" id="SM00112">
    <property type="entry name" value="CA"/>
    <property type="match status" value="13"/>
</dbReference>
<dbReference type="FunFam" id="2.60.40.60:FF:000037">
    <property type="entry name" value="FAT atypical cadherin 1"/>
    <property type="match status" value="1"/>
</dbReference>
<keyword evidence="7 13" id="KW-0106">Calcium</keyword>
<dbReference type="CDD" id="cd11304">
    <property type="entry name" value="Cadherin_repeat"/>
    <property type="match status" value="14"/>
</dbReference>
<evidence type="ECO:0000256" key="5">
    <source>
        <dbReference type="ARBA" id="ARBA00022729"/>
    </source>
</evidence>
<feature type="domain" description="Cadherin" evidence="15">
    <location>
        <begin position="483"/>
        <end position="588"/>
    </location>
</feature>
<dbReference type="FunFam" id="2.60.40.60:FF:000075">
    <property type="entry name" value="FAT atypical cadherin 1"/>
    <property type="match status" value="1"/>
</dbReference>
<keyword evidence="5 14" id="KW-0732">Signal</keyword>
<evidence type="ECO:0000256" key="12">
    <source>
        <dbReference type="ARBA" id="ARBA00023180"/>
    </source>
</evidence>
<evidence type="ECO:0000256" key="6">
    <source>
        <dbReference type="ARBA" id="ARBA00022737"/>
    </source>
</evidence>
<dbReference type="GO" id="GO:0048589">
    <property type="term" value="P:developmental growth"/>
    <property type="evidence" value="ECO:0007669"/>
    <property type="project" value="UniProtKB-ARBA"/>
</dbReference>
<evidence type="ECO:0000313" key="17">
    <source>
        <dbReference type="Proteomes" id="UP001153636"/>
    </source>
</evidence>
<dbReference type="PROSITE" id="PS00232">
    <property type="entry name" value="CADHERIN_1"/>
    <property type="match status" value="7"/>
</dbReference>
<dbReference type="GO" id="GO:0030154">
    <property type="term" value="P:cell differentiation"/>
    <property type="evidence" value="ECO:0007669"/>
    <property type="project" value="UniProtKB-ARBA"/>
</dbReference>
<protein>
    <recommendedName>
        <fullName evidence="15">Cadherin domain-containing protein</fullName>
    </recommendedName>
</protein>
<keyword evidence="10" id="KW-0472">Membrane</keyword>
<dbReference type="FunFam" id="2.60.40.60:FF:000024">
    <property type="entry name" value="FAT atypical cadherin 3"/>
    <property type="match status" value="1"/>
</dbReference>
<evidence type="ECO:0000256" key="13">
    <source>
        <dbReference type="PROSITE-ProRule" id="PRU00043"/>
    </source>
</evidence>
<dbReference type="GO" id="GO:0005886">
    <property type="term" value="C:plasma membrane"/>
    <property type="evidence" value="ECO:0007669"/>
    <property type="project" value="UniProtKB-SubCell"/>
</dbReference>
<feature type="domain" description="Cadherin" evidence="15">
    <location>
        <begin position="1075"/>
        <end position="1171"/>
    </location>
</feature>
<dbReference type="InterPro" id="IPR015919">
    <property type="entry name" value="Cadherin-like_sf"/>
</dbReference>
<dbReference type="InterPro" id="IPR002126">
    <property type="entry name" value="Cadherin-like_dom"/>
</dbReference>
<evidence type="ECO:0000256" key="4">
    <source>
        <dbReference type="ARBA" id="ARBA00022692"/>
    </source>
</evidence>
<evidence type="ECO:0000256" key="10">
    <source>
        <dbReference type="ARBA" id="ARBA00023136"/>
    </source>
</evidence>
<keyword evidence="9" id="KW-1133">Transmembrane helix</keyword>
<keyword evidence="2" id="KW-1003">Cell membrane</keyword>
<dbReference type="Pfam" id="PF00028">
    <property type="entry name" value="Cadherin"/>
    <property type="match status" value="12"/>
</dbReference>
<evidence type="ECO:0000256" key="3">
    <source>
        <dbReference type="ARBA" id="ARBA00022536"/>
    </source>
</evidence>
<dbReference type="GO" id="GO:0007156">
    <property type="term" value="P:homophilic cell adhesion via plasma membrane adhesion molecules"/>
    <property type="evidence" value="ECO:0007669"/>
    <property type="project" value="InterPro"/>
</dbReference>
<dbReference type="FunFam" id="2.60.40.60:FF:000039">
    <property type="entry name" value="FAT atypical cadherin 3"/>
    <property type="match status" value="1"/>
</dbReference>
<feature type="domain" description="Cadherin" evidence="15">
    <location>
        <begin position="1278"/>
        <end position="1384"/>
    </location>
</feature>
<keyword evidence="6" id="KW-0677">Repeat</keyword>
<dbReference type="OrthoDB" id="6252479at2759"/>
<dbReference type="GO" id="GO:0005509">
    <property type="term" value="F:calcium ion binding"/>
    <property type="evidence" value="ECO:0007669"/>
    <property type="project" value="UniProtKB-UniRule"/>
</dbReference>
<keyword evidence="3" id="KW-0245">EGF-like domain</keyword>
<dbReference type="FunFam" id="2.60.40.60:FF:000064">
    <property type="entry name" value="FAT atypical cadherin 1"/>
    <property type="match status" value="1"/>
</dbReference>
<keyword evidence="8" id="KW-0130">Cell adhesion</keyword>
<dbReference type="InterPro" id="IPR050971">
    <property type="entry name" value="Cadherin-domain_protein"/>
</dbReference>
<dbReference type="PRINTS" id="PR00205">
    <property type="entry name" value="CADHERIN"/>
</dbReference>
<evidence type="ECO:0000256" key="2">
    <source>
        <dbReference type="ARBA" id="ARBA00022475"/>
    </source>
</evidence>
<evidence type="ECO:0000256" key="7">
    <source>
        <dbReference type="ARBA" id="ARBA00022837"/>
    </source>
</evidence>
<evidence type="ECO:0000256" key="11">
    <source>
        <dbReference type="ARBA" id="ARBA00023157"/>
    </source>
</evidence>
<dbReference type="GO" id="GO:0001736">
    <property type="term" value="P:establishment of planar polarity"/>
    <property type="evidence" value="ECO:0007669"/>
    <property type="project" value="UniProtKB-ARBA"/>
</dbReference>
<evidence type="ECO:0000256" key="14">
    <source>
        <dbReference type="SAM" id="SignalP"/>
    </source>
</evidence>
<evidence type="ECO:0000313" key="16">
    <source>
        <dbReference type="EMBL" id="CAH1100390.1"/>
    </source>
</evidence>
<keyword evidence="11" id="KW-1015">Disulfide bond</keyword>
<dbReference type="Proteomes" id="UP001153636">
    <property type="component" value="Chromosome 10"/>
</dbReference>
<feature type="domain" description="Cadherin" evidence="15">
    <location>
        <begin position="34"/>
        <end position="158"/>
    </location>
</feature>
<evidence type="ECO:0000256" key="1">
    <source>
        <dbReference type="ARBA" id="ARBA00004251"/>
    </source>
</evidence>
<dbReference type="GO" id="GO:0048513">
    <property type="term" value="P:animal organ development"/>
    <property type="evidence" value="ECO:0007669"/>
    <property type="project" value="UniProtKB-ARBA"/>
</dbReference>
<dbReference type="FunFam" id="2.60.40.60:FF:000186">
    <property type="entry name" value="FAT atypical cadherin 2"/>
    <property type="match status" value="1"/>
</dbReference>
<feature type="domain" description="Cadherin" evidence="15">
    <location>
        <begin position="273"/>
        <end position="375"/>
    </location>
</feature>
<keyword evidence="12" id="KW-0325">Glycoprotein</keyword>
<feature type="non-terminal residue" evidence="16">
    <location>
        <position position="1549"/>
    </location>
</feature>
<dbReference type="FunFam" id="2.60.40.60:FF:000005">
    <property type="entry name" value="Protocadherin 9"/>
    <property type="match status" value="1"/>
</dbReference>
<feature type="domain" description="Cadherin" evidence="15">
    <location>
        <begin position="747"/>
        <end position="851"/>
    </location>
</feature>
<dbReference type="FunFam" id="2.60.40.60:FF:000015">
    <property type="entry name" value="FAT atypical cadherin 1"/>
    <property type="match status" value="1"/>
</dbReference>
<feature type="domain" description="Cadherin" evidence="15">
    <location>
        <begin position="1385"/>
        <end position="1483"/>
    </location>
</feature>
<dbReference type="Gene3D" id="2.60.40.60">
    <property type="entry name" value="Cadherins"/>
    <property type="match status" value="14"/>
</dbReference>
<reference evidence="16" key="1">
    <citation type="submission" date="2022-01" db="EMBL/GenBank/DDBJ databases">
        <authorList>
            <person name="King R."/>
        </authorList>
    </citation>
    <scope>NUCLEOTIDE SEQUENCE</scope>
</reference>
<feature type="chain" id="PRO_5040466827" description="Cadherin domain-containing protein" evidence="14">
    <location>
        <begin position="26"/>
        <end position="1549"/>
    </location>
</feature>
<comment type="subcellular location">
    <subcellularLocation>
        <location evidence="1">Cell membrane</location>
        <topology evidence="1">Single-pass type I membrane protein</topology>
    </subcellularLocation>
</comment>
<name>A0A9P0CIB8_9CUCU</name>
<evidence type="ECO:0000256" key="9">
    <source>
        <dbReference type="ARBA" id="ARBA00022989"/>
    </source>
</evidence>
<feature type="domain" description="Cadherin" evidence="15">
    <location>
        <begin position="1484"/>
        <end position="1549"/>
    </location>
</feature>
<accession>A0A9P0CIB8</accession>
<sequence length="1549" mass="172687">MMNQCTLVSCLLVIALSQNSKSVVADGSANFQFTKQHYNVSIPENSIAKTYATQTPGSDLMGIRIPPETFIDIRYKIVDGDKDKFFKAEHRIVGDFCFLFIRIKTGNNDVLNRERRDKYNLQVRAFASIKEGKQKVQYTTDTIVDVTVLDTDDLNPLFYPIEYNATVFEDTPIHQSVLRVVAEDADLGRNGEIYYSFIEETDKFMIHPITGIISLTRPLRYNEGSYHELTVYAQDRGTIVKNGFGMFSRAKVRIRVQKVNFHSPEIKIRRHPQIVENSNADIYAIVNVSDKDSGIHGEIASLEIVDGDPDGHFRIRPTKQPGEYNIEVLKLLDRETAPNGYVLQLRAVDRGIPTKESYKSVHVILADFNDNAPVFSKEIYDIKVPESAPLNTPLIRLKVTDADEGKNAQVYLEIVGGNEGGEFRINSETGMLYTAVPLDAENKQFYSLTVSAIDQGNVATRKQSSAKIKIYVEDTNDNDPIFEKSEAVVWIDENMPAGASVTTVHAKDKDRGENAYISYLIANLNKVPFEIDHFSGIIKTTMLLDYESMRREYVLRVRASDWGLPYRRQTEMQLTVKVRDINDNRPQFEKIDCFGHIARNVPIGSEIITLSAIDFDAGNIISYRIVSGNEDGCFSIDTTSGTISVSCDLNDIKIGERELNVTATDNTHFADIARVRFKLVSSKRKVLSNGKSFSDEPEQFDCRDTGVARKLTEILADAENNNKPSTQEEFPMMPTRYGLNVHSPEFLDFPVEIKVNESVALGTTLIKLRARDRDLGYNGKLLYGISNGDLRSQFTIDMETGELKVIGYLDRERDSEYFLNISVYDLGKPQKSSSRILPITVLDVNDNAPKFEKALASFRVTENALNGTAIFRANATDADEGDNAKITYSLVTDTKDFWVDPTTGVLIVSNALDRERQDLYELKIRATDGGGKGPENPPLFSQALVRISIDDINDNPPRFSLPNYIVKIREDVPKGTVVAVLTASDPDLGLEGEVIYSLEDSDSDGAFKIDSLSGTIRTTKSLDFEERQVHSLVVHGNDKGNPSLSSEASVTINVVDVNENMHVPQFGDFVLSGKVKENLPVGSFVMLVNATDSDPPGGDSTIEYSIRGGDGIGIFSIDNKGSIRTLAVLDIETKSHYWITVFAQDHGIVPLVSSVEVYIEVLNENDNVPLSEQAVYYPNIPEESPEGTTVLQIRATDRDKDPHQKITYKISSGNPEGFFAINSSTGVITTTSRKLDREAQSEHILEVLINDNGSPVLSSTTRVVVGVEDINDNVPEFEQISYEIQIPAIKSESDQPLFQVLAFDRDIGQNAQLNYHIKSGKGRTKFKIDNSTGIVYAQKALTAGEEYELNVKVSDMGDPPRHNVCKVIVHTVPILSTSKHPPVIVKKPLPVKLTESDDIGLLVASISASDPDNDTLWYDIVDGNERNDFFIGRDIGNILIAQRLDYETQNEYSLNISITDSIHTVYTQLNISILDINDNRPVFSESLYKVEISEAVPLYTEVLKLQATDKDSNENLIYSFHSAENIISLRTFMLNQMSGVISLAASLDR</sequence>
<feature type="domain" description="Cadherin" evidence="15">
    <location>
        <begin position="960"/>
        <end position="1066"/>
    </location>
</feature>
<feature type="domain" description="Cadherin" evidence="15">
    <location>
        <begin position="1172"/>
        <end position="1277"/>
    </location>
</feature>
<dbReference type="FunFam" id="2.60.40.60:FF:000100">
    <property type="entry name" value="protocadherin Fat 2"/>
    <property type="match status" value="1"/>
</dbReference>
<dbReference type="InterPro" id="IPR020894">
    <property type="entry name" value="Cadherin_CS"/>
</dbReference>
<feature type="domain" description="Cadherin" evidence="15">
    <location>
        <begin position="852"/>
        <end position="959"/>
    </location>
</feature>
<proteinExistence type="predicted"/>
<keyword evidence="17" id="KW-1185">Reference proteome</keyword>
<dbReference type="GO" id="GO:0005911">
    <property type="term" value="C:cell-cell junction"/>
    <property type="evidence" value="ECO:0007669"/>
    <property type="project" value="TreeGrafter"/>
</dbReference>
<dbReference type="FunFam" id="2.60.40.60:FF:000033">
    <property type="entry name" value="FAT atypical cadherin 1"/>
    <property type="match status" value="1"/>
</dbReference>
<dbReference type="EMBL" id="OV651822">
    <property type="protein sequence ID" value="CAH1100390.1"/>
    <property type="molecule type" value="Genomic_DNA"/>
</dbReference>
<dbReference type="FunFam" id="2.60.40.60:FF:000080">
    <property type="entry name" value="FAT atypical cadherin 1"/>
    <property type="match status" value="1"/>
</dbReference>
<dbReference type="PROSITE" id="PS50268">
    <property type="entry name" value="CADHERIN_2"/>
    <property type="match status" value="14"/>
</dbReference>
<feature type="signal peptide" evidence="14">
    <location>
        <begin position="1"/>
        <end position="25"/>
    </location>
</feature>
<dbReference type="FunFam" id="2.60.40.60:FF:000066">
    <property type="entry name" value="FAT atypical cadherin 1"/>
    <property type="match status" value="1"/>
</dbReference>